<proteinExistence type="predicted"/>
<reference evidence="2" key="1">
    <citation type="submission" date="2016-11" db="EMBL/GenBank/DDBJ databases">
        <authorList>
            <person name="Varghese N."/>
            <person name="Submissions S."/>
        </authorList>
    </citation>
    <scope>NUCLEOTIDE SEQUENCE [LARGE SCALE GENOMIC DNA]</scope>
    <source>
        <strain evidence="2">DSM 10349</strain>
    </source>
</reference>
<dbReference type="SUPFAM" id="SSF102198">
    <property type="entry name" value="Putative cyclase"/>
    <property type="match status" value="1"/>
</dbReference>
<protein>
    <submittedName>
        <fullName evidence="1">Uncharacterized protein</fullName>
    </submittedName>
</protein>
<sequence length="75" mass="8395">MQNSSFIKELAKGCRTVEDVQEKLKGLFKDNEIVIIENLMNLHLLGDDLFTFCALPLKHMAADGSPVRAIALLHE</sequence>
<dbReference type="STRING" id="1121421.SAMN02745123_02962"/>
<dbReference type="Gene3D" id="3.50.30.50">
    <property type="entry name" value="Putative cyclase"/>
    <property type="match status" value="1"/>
</dbReference>
<evidence type="ECO:0000313" key="1">
    <source>
        <dbReference type="EMBL" id="SHK73848.1"/>
    </source>
</evidence>
<evidence type="ECO:0000313" key="2">
    <source>
        <dbReference type="Proteomes" id="UP000183997"/>
    </source>
</evidence>
<dbReference type="GO" id="GO:0004061">
    <property type="term" value="F:arylformamidase activity"/>
    <property type="evidence" value="ECO:0007669"/>
    <property type="project" value="InterPro"/>
</dbReference>
<organism evidence="1 2">
    <name type="scientific">Desulforamulus aeronauticus DSM 10349</name>
    <dbReference type="NCBI Taxonomy" id="1121421"/>
    <lineage>
        <taxon>Bacteria</taxon>
        <taxon>Bacillati</taxon>
        <taxon>Bacillota</taxon>
        <taxon>Clostridia</taxon>
        <taxon>Eubacteriales</taxon>
        <taxon>Peptococcaceae</taxon>
        <taxon>Desulforamulus</taxon>
    </lineage>
</organism>
<dbReference type="Proteomes" id="UP000183997">
    <property type="component" value="Unassembled WGS sequence"/>
</dbReference>
<dbReference type="OrthoDB" id="9796085at2"/>
<gene>
    <name evidence="1" type="ORF">SAMN02745123_02962</name>
</gene>
<dbReference type="AlphaFoldDB" id="A0A1M6UXD1"/>
<dbReference type="EMBL" id="FRAR01000022">
    <property type="protein sequence ID" value="SHK73848.1"/>
    <property type="molecule type" value="Genomic_DNA"/>
</dbReference>
<dbReference type="GO" id="GO:0019441">
    <property type="term" value="P:L-tryptophan catabolic process to kynurenine"/>
    <property type="evidence" value="ECO:0007669"/>
    <property type="project" value="InterPro"/>
</dbReference>
<keyword evidence="2" id="KW-1185">Reference proteome</keyword>
<accession>A0A1M6UXD1</accession>
<name>A0A1M6UXD1_9FIRM</name>
<dbReference type="InterPro" id="IPR037175">
    <property type="entry name" value="KFase_sf"/>
</dbReference>